<keyword evidence="3" id="KW-1185">Reference proteome</keyword>
<evidence type="ECO:0000256" key="1">
    <source>
        <dbReference type="SAM" id="MobiDB-lite"/>
    </source>
</evidence>
<dbReference type="PANTHER" id="PTHR23098:SF16">
    <property type="entry name" value="REGULATORY PROTEIN ZESTE"/>
    <property type="match status" value="1"/>
</dbReference>
<gene>
    <name evidence="2" type="ORF">PARMNEM_LOCUS12663</name>
</gene>
<evidence type="ECO:0008006" key="4">
    <source>
        <dbReference type="Google" id="ProtNLM"/>
    </source>
</evidence>
<protein>
    <recommendedName>
        <fullName evidence="4">Nuclear apoptosis-inducing factor 1</fullName>
    </recommendedName>
</protein>
<proteinExistence type="predicted"/>
<accession>A0AAV1LCK5</accession>
<dbReference type="GO" id="GO:0005634">
    <property type="term" value="C:nucleus"/>
    <property type="evidence" value="ECO:0007669"/>
    <property type="project" value="TreeGrafter"/>
</dbReference>
<sequence length="308" mass="34668">MKTSSSQFDLMVTYMEQHGDLSKLSNNARGRMASIKNWEVLGQFLNSDGSGDTKSTEKWKKVWSDYKNNIKKKAARLHKAASGTGGGPATHGKLTDLEQRVLNLIGVQVATGVAVEEAGLSQRTYVQANPTVNLEQGILTPQPPQSIECTLQPAQDRTLQDNIAPQLPPTLPRAIFTPSLAFTEEVQKIITDTGTLSPTLLSSQVQDSQPGPALSGQTTPCRARPIRTRRSPRRRVRPAHTEQAAQQFLQAEEHWRNFKKQQHQDYMDLRRERHRIRELELQSQREWQALGLRAIDLLDKVVNKYCKD</sequence>
<name>A0AAV1LCK5_9NEOP</name>
<evidence type="ECO:0000313" key="3">
    <source>
        <dbReference type="Proteomes" id="UP001314205"/>
    </source>
</evidence>
<dbReference type="AlphaFoldDB" id="A0AAV1LCK5"/>
<feature type="compositionally biased region" description="Polar residues" evidence="1">
    <location>
        <begin position="201"/>
        <end position="219"/>
    </location>
</feature>
<organism evidence="2 3">
    <name type="scientific">Parnassius mnemosyne</name>
    <name type="common">clouded apollo</name>
    <dbReference type="NCBI Taxonomy" id="213953"/>
    <lineage>
        <taxon>Eukaryota</taxon>
        <taxon>Metazoa</taxon>
        <taxon>Ecdysozoa</taxon>
        <taxon>Arthropoda</taxon>
        <taxon>Hexapoda</taxon>
        <taxon>Insecta</taxon>
        <taxon>Pterygota</taxon>
        <taxon>Neoptera</taxon>
        <taxon>Endopterygota</taxon>
        <taxon>Lepidoptera</taxon>
        <taxon>Glossata</taxon>
        <taxon>Ditrysia</taxon>
        <taxon>Papilionoidea</taxon>
        <taxon>Papilionidae</taxon>
        <taxon>Parnassiinae</taxon>
        <taxon>Parnassini</taxon>
        <taxon>Parnassius</taxon>
        <taxon>Driopa</taxon>
    </lineage>
</organism>
<reference evidence="2 3" key="1">
    <citation type="submission" date="2023-11" db="EMBL/GenBank/DDBJ databases">
        <authorList>
            <person name="Hedman E."/>
            <person name="Englund M."/>
            <person name="Stromberg M."/>
            <person name="Nyberg Akerstrom W."/>
            <person name="Nylinder S."/>
            <person name="Jareborg N."/>
            <person name="Kallberg Y."/>
            <person name="Kronander E."/>
        </authorList>
    </citation>
    <scope>NUCLEOTIDE SEQUENCE [LARGE SCALE GENOMIC DNA]</scope>
</reference>
<dbReference type="PANTHER" id="PTHR23098">
    <property type="entry name" value="AGAP001331-PA-RELATED"/>
    <property type="match status" value="1"/>
</dbReference>
<evidence type="ECO:0000313" key="2">
    <source>
        <dbReference type="EMBL" id="CAK1592776.1"/>
    </source>
</evidence>
<feature type="region of interest" description="Disordered" evidence="1">
    <location>
        <begin position="201"/>
        <end position="239"/>
    </location>
</feature>
<dbReference type="Proteomes" id="UP001314205">
    <property type="component" value="Unassembled WGS sequence"/>
</dbReference>
<comment type="caution">
    <text evidence="2">The sequence shown here is derived from an EMBL/GenBank/DDBJ whole genome shotgun (WGS) entry which is preliminary data.</text>
</comment>
<feature type="compositionally biased region" description="Basic residues" evidence="1">
    <location>
        <begin position="224"/>
        <end position="238"/>
    </location>
</feature>
<dbReference type="EMBL" id="CAVLGL010000087">
    <property type="protein sequence ID" value="CAK1592776.1"/>
    <property type="molecule type" value="Genomic_DNA"/>
</dbReference>